<evidence type="ECO:0000256" key="1">
    <source>
        <dbReference type="SAM" id="MobiDB-lite"/>
    </source>
</evidence>
<dbReference type="PANTHER" id="PTHR34512">
    <property type="entry name" value="CELL SURFACE PROTEIN"/>
    <property type="match status" value="1"/>
</dbReference>
<feature type="domain" description="Pyrrolo-quinoline quinone repeat" evidence="3">
    <location>
        <begin position="107"/>
        <end position="373"/>
    </location>
</feature>
<gene>
    <name evidence="4" type="primary">afsK</name>
    <name evidence="4" type="ORF">Pan216_56230</name>
</gene>
<dbReference type="RefSeq" id="WP_419193047.1">
    <property type="nucleotide sequence ID" value="NZ_CP036279.1"/>
</dbReference>
<dbReference type="Gene3D" id="2.40.128.630">
    <property type="match status" value="1"/>
</dbReference>
<feature type="chain" id="PRO_5022100384" evidence="2">
    <location>
        <begin position="26"/>
        <end position="746"/>
    </location>
</feature>
<feature type="signal peptide" evidence="2">
    <location>
        <begin position="1"/>
        <end position="25"/>
    </location>
</feature>
<accession>A0A518BCL5</accession>
<dbReference type="Proteomes" id="UP000317093">
    <property type="component" value="Chromosome"/>
</dbReference>
<dbReference type="SMART" id="SM00564">
    <property type="entry name" value="PQQ"/>
    <property type="match status" value="5"/>
</dbReference>
<proteinExistence type="predicted"/>
<sequence length="746" mass="81961" precursor="true">MKRFALGSLLTAFALLVMGPLVAHAERESNSAKNAAGDPRDWPFWRGPEHNGVARATGLPEDWSDRGKGENIVWKREDLGSRTTPIAMNGKLYLITRADEGEPTEGERVVCVDAETGKTIWEQKFNVFLSDVPDTRVGWSNVVGDPSTGNVYALGVGGLFQCFDGETGKVLWSHSMSEEYGLLTTYGGRTNFPFVFDDVVIISGVLINWGDSAKPAHQFIAFNKETGVPVWLSSTRPLPYDTTYSSPILATIKGQPVIIFGAGDGAVYAMQPRTGKIIWKYQLSRRGVNATPLVVDDTVYIGHGEENIDDNTMGAIVAIDATGEGDVTKTHEKWRQKEVIAGKTAPIMADGKLWFLEDTGGIIMVDPKTGETLFRKKLGTMMRGSPIYADGKIYVNEANGRTYILKPKEDGFDILSRNRLRAEINGSPIVAYGKMYLPTSAGLYAIGNSESGTHSAAPPINTEAPVSEDSKPAQFRLVPAESLIKPGEKVAYDVEVFNSRGQSLGDPTGKVTYSVDGPGTVTEEGVYVAPSDAKHVAATVTAKLGDMEKTARVRVVPELPWNFDFSDNQVPISWIGARYRHQIRDVDSEKVMVKITTIPKGTRSQAWFGPSDLHDYTMTADVKGSITDDKMPDIGITAQRYVMELKGAHQQLQIRSWPTQLRMAETIPFEWKPDTWYSMKLRAENKGDDVLLRGKVWERGTPEPEKWTIEATDPSPNRTGSPGLYGNAKDAEIFLDNIRVTPNEAG</sequence>
<protein>
    <submittedName>
        <fullName evidence="4">Serine/threonine-protein kinase AfsK</fullName>
        <ecNumber evidence="4">2.7.11.1</ecNumber>
    </submittedName>
</protein>
<dbReference type="EMBL" id="CP036279">
    <property type="protein sequence ID" value="QDU64731.1"/>
    <property type="molecule type" value="Genomic_DNA"/>
</dbReference>
<reference evidence="4 5" key="1">
    <citation type="submission" date="2019-02" db="EMBL/GenBank/DDBJ databases">
        <title>Deep-cultivation of Planctomycetes and their phenomic and genomic characterization uncovers novel biology.</title>
        <authorList>
            <person name="Wiegand S."/>
            <person name="Jogler M."/>
            <person name="Boedeker C."/>
            <person name="Pinto D."/>
            <person name="Vollmers J."/>
            <person name="Rivas-Marin E."/>
            <person name="Kohn T."/>
            <person name="Peeters S.H."/>
            <person name="Heuer A."/>
            <person name="Rast P."/>
            <person name="Oberbeckmann S."/>
            <person name="Bunk B."/>
            <person name="Jeske O."/>
            <person name="Meyerdierks A."/>
            <person name="Storesund J.E."/>
            <person name="Kallscheuer N."/>
            <person name="Luecker S."/>
            <person name="Lage O.M."/>
            <person name="Pohl T."/>
            <person name="Merkel B.J."/>
            <person name="Hornburger P."/>
            <person name="Mueller R.-W."/>
            <person name="Bruemmer F."/>
            <person name="Labrenz M."/>
            <person name="Spormann A.M."/>
            <person name="Op den Camp H."/>
            <person name="Overmann J."/>
            <person name="Amann R."/>
            <person name="Jetten M.S.M."/>
            <person name="Mascher T."/>
            <person name="Medema M.H."/>
            <person name="Devos D.P."/>
            <person name="Kaster A.-K."/>
            <person name="Ovreas L."/>
            <person name="Rohde M."/>
            <person name="Galperin M.Y."/>
            <person name="Jogler C."/>
        </authorList>
    </citation>
    <scope>NUCLEOTIDE SEQUENCE [LARGE SCALE GENOMIC DNA]</scope>
    <source>
        <strain evidence="4 5">Pan216</strain>
    </source>
</reference>
<dbReference type="EC" id="2.7.11.1" evidence="4"/>
<name>A0A518BCL5_9BACT</name>
<keyword evidence="2" id="KW-0732">Signal</keyword>
<evidence type="ECO:0000256" key="2">
    <source>
        <dbReference type="SAM" id="SignalP"/>
    </source>
</evidence>
<dbReference type="GO" id="GO:0004674">
    <property type="term" value="F:protein serine/threonine kinase activity"/>
    <property type="evidence" value="ECO:0007669"/>
    <property type="project" value="UniProtKB-EC"/>
</dbReference>
<dbReference type="Pfam" id="PF13360">
    <property type="entry name" value="PQQ_2"/>
    <property type="match status" value="1"/>
</dbReference>
<dbReference type="InterPro" id="IPR011047">
    <property type="entry name" value="Quinoprotein_ADH-like_sf"/>
</dbReference>
<keyword evidence="4" id="KW-0808">Transferase</keyword>
<dbReference type="SUPFAM" id="SSF50998">
    <property type="entry name" value="Quinoprotein alcohol dehydrogenase-like"/>
    <property type="match status" value="1"/>
</dbReference>
<dbReference type="AlphaFoldDB" id="A0A518BCL5"/>
<dbReference type="PANTHER" id="PTHR34512:SF30">
    <property type="entry name" value="OUTER MEMBRANE PROTEIN ASSEMBLY FACTOR BAMB"/>
    <property type="match status" value="1"/>
</dbReference>
<organism evidence="4 5">
    <name type="scientific">Kolteria novifilia</name>
    <dbReference type="NCBI Taxonomy" id="2527975"/>
    <lineage>
        <taxon>Bacteria</taxon>
        <taxon>Pseudomonadati</taxon>
        <taxon>Planctomycetota</taxon>
        <taxon>Planctomycetia</taxon>
        <taxon>Kolteriales</taxon>
        <taxon>Kolteriaceae</taxon>
        <taxon>Kolteria</taxon>
    </lineage>
</organism>
<dbReference type="Gene3D" id="2.60.120.560">
    <property type="entry name" value="Exo-inulinase, domain 1"/>
    <property type="match status" value="1"/>
</dbReference>
<dbReference type="Gene3D" id="2.130.10.10">
    <property type="entry name" value="YVTN repeat-like/Quinoprotein amine dehydrogenase"/>
    <property type="match status" value="1"/>
</dbReference>
<dbReference type="InterPro" id="IPR015943">
    <property type="entry name" value="WD40/YVTN_repeat-like_dom_sf"/>
</dbReference>
<evidence type="ECO:0000313" key="4">
    <source>
        <dbReference type="EMBL" id="QDU64731.1"/>
    </source>
</evidence>
<evidence type="ECO:0000313" key="5">
    <source>
        <dbReference type="Proteomes" id="UP000317093"/>
    </source>
</evidence>
<dbReference type="InterPro" id="IPR018391">
    <property type="entry name" value="PQQ_b-propeller_rpt"/>
</dbReference>
<evidence type="ECO:0000259" key="3">
    <source>
        <dbReference type="Pfam" id="PF13360"/>
    </source>
</evidence>
<keyword evidence="4" id="KW-0418">Kinase</keyword>
<keyword evidence="5" id="KW-1185">Reference proteome</keyword>
<dbReference type="InterPro" id="IPR002372">
    <property type="entry name" value="PQQ_rpt_dom"/>
</dbReference>
<dbReference type="KEGG" id="knv:Pan216_56230"/>
<feature type="region of interest" description="Disordered" evidence="1">
    <location>
        <begin position="706"/>
        <end position="726"/>
    </location>
</feature>